<sequence>MRRLIQAGALALILSCAVVNSAQADDDWGSATTESSDSVSVKAWKSKAKGGSKSKPAKRAGSAPRPTASKPSNYDRELAAWKVRDAAYREYLTVRAGPNRCPIAGCPQAPTAVPAPGERPLDDGVRSTGGGIAAPQISPEQAAYVAVARLRLTAPKPVIGPSPKINEWKMAAVGYPYWLWAEGDLDPAPVSTTVQDLTVRLDAHLASTTFDLGDGTELTCTDLTSRWTPAVEPGAASPACGHTYTQPSLPRGSYTVTAYSTWAVDWSVNGVGGTIPLYQQAATTIPVGELQVLTH</sequence>
<feature type="region of interest" description="Disordered" evidence="1">
    <location>
        <begin position="27"/>
        <end position="73"/>
    </location>
</feature>
<feature type="compositionally biased region" description="Basic residues" evidence="1">
    <location>
        <begin position="44"/>
        <end position="58"/>
    </location>
</feature>
<dbReference type="STRING" id="1036181.SAMN05421756_10836"/>
<evidence type="ECO:0008006" key="5">
    <source>
        <dbReference type="Google" id="ProtNLM"/>
    </source>
</evidence>
<protein>
    <recommendedName>
        <fullName evidence="5">ATP/GTP-binding protein</fullName>
    </recommendedName>
</protein>
<gene>
    <name evidence="3" type="ORF">SAMN05421756_10836</name>
</gene>
<feature type="chain" id="PRO_5011783785" description="ATP/GTP-binding protein" evidence="2">
    <location>
        <begin position="25"/>
        <end position="295"/>
    </location>
</feature>
<evidence type="ECO:0000256" key="2">
    <source>
        <dbReference type="SAM" id="SignalP"/>
    </source>
</evidence>
<dbReference type="AlphaFoldDB" id="A0A1H9KW47"/>
<feature type="signal peptide" evidence="2">
    <location>
        <begin position="1"/>
        <end position="24"/>
    </location>
</feature>
<proteinExistence type="predicted"/>
<name>A0A1H9KW47_9ACTN</name>
<keyword evidence="2" id="KW-0732">Signal</keyword>
<organism evidence="3 4">
    <name type="scientific">Microlunatus flavus</name>
    <dbReference type="NCBI Taxonomy" id="1036181"/>
    <lineage>
        <taxon>Bacteria</taxon>
        <taxon>Bacillati</taxon>
        <taxon>Actinomycetota</taxon>
        <taxon>Actinomycetes</taxon>
        <taxon>Propionibacteriales</taxon>
        <taxon>Propionibacteriaceae</taxon>
        <taxon>Microlunatus</taxon>
    </lineage>
</organism>
<accession>A0A1H9KW47</accession>
<dbReference type="EMBL" id="FOFA01000008">
    <property type="protein sequence ID" value="SER03145.1"/>
    <property type="molecule type" value="Genomic_DNA"/>
</dbReference>
<dbReference type="PROSITE" id="PS51257">
    <property type="entry name" value="PROKAR_LIPOPROTEIN"/>
    <property type="match status" value="1"/>
</dbReference>
<reference evidence="4" key="1">
    <citation type="submission" date="2016-10" db="EMBL/GenBank/DDBJ databases">
        <authorList>
            <person name="Varghese N."/>
            <person name="Submissions S."/>
        </authorList>
    </citation>
    <scope>NUCLEOTIDE SEQUENCE [LARGE SCALE GENOMIC DNA]</scope>
    <source>
        <strain evidence="4">CGMCC 4.6856</strain>
    </source>
</reference>
<dbReference type="Proteomes" id="UP000198504">
    <property type="component" value="Unassembled WGS sequence"/>
</dbReference>
<evidence type="ECO:0000313" key="3">
    <source>
        <dbReference type="EMBL" id="SER03145.1"/>
    </source>
</evidence>
<evidence type="ECO:0000313" key="4">
    <source>
        <dbReference type="Proteomes" id="UP000198504"/>
    </source>
</evidence>
<keyword evidence="4" id="KW-1185">Reference proteome</keyword>
<evidence type="ECO:0000256" key="1">
    <source>
        <dbReference type="SAM" id="MobiDB-lite"/>
    </source>
</evidence>